<name>A0ABY6E7E1_9ACTN</name>
<evidence type="ECO:0000313" key="2">
    <source>
        <dbReference type="EMBL" id="UXY22587.1"/>
    </source>
</evidence>
<protein>
    <submittedName>
        <fullName evidence="2">ROK family transcriptional regulator</fullName>
    </submittedName>
</protein>
<dbReference type="Gene3D" id="3.30.420.40">
    <property type="match status" value="2"/>
</dbReference>
<dbReference type="Proteomes" id="UP001061298">
    <property type="component" value="Chromosome"/>
</dbReference>
<accession>A0ABY6E7E1</accession>
<proteinExistence type="inferred from homology"/>
<sequence>MAARNGRTVRDLRRGNRTAVLQRLYFDGPMSRFELGPATGLSSGSISNVVAELVADGLVEEAGTVESDGGRPRTLLRVTPASGHMIGIDVGETRVRVELFDLTLTELARAERPLEHHGYDVEIIVGHIRDGIAEVLAETDVAPERLLGVGIGVPGIVAHTPEQGAVVHGQTIGWDAVPLESLLRSTCGLPDSVPYFIDNGARTLGQAEMWFGAGRGARTAVVVLFGSGVGACLVTEEVEQGRSVEWGHLTVRVRGRRCRCGALGCLDAYAGAEALIDRWREEGGRPPEGTDEETALTAMVAAAYPPEGTGTDPVALAVLEEAAEYVGAGLSDLINLFQPERILIGGWAGLQLGTRLLPAVRRYAASYALRHPAERVCIDLGKLGPDAVTVGAAILPLADFFAHGGQRDAHGRGRHGERA</sequence>
<dbReference type="SUPFAM" id="SSF46785">
    <property type="entry name" value="Winged helix' DNA-binding domain"/>
    <property type="match status" value="1"/>
</dbReference>
<dbReference type="PANTHER" id="PTHR18964">
    <property type="entry name" value="ROK (REPRESSOR, ORF, KINASE) FAMILY"/>
    <property type="match status" value="1"/>
</dbReference>
<dbReference type="InterPro" id="IPR000600">
    <property type="entry name" value="ROK"/>
</dbReference>
<reference evidence="2" key="1">
    <citation type="submission" date="2022-10" db="EMBL/GenBank/DDBJ databases">
        <authorList>
            <person name="Mo P."/>
        </authorList>
    </citation>
    <scope>NUCLEOTIDE SEQUENCE</scope>
    <source>
        <strain evidence="2">HUAS 13-4</strain>
    </source>
</reference>
<dbReference type="Gene3D" id="1.10.10.10">
    <property type="entry name" value="Winged helix-like DNA-binding domain superfamily/Winged helix DNA-binding domain"/>
    <property type="match status" value="1"/>
</dbReference>
<dbReference type="EMBL" id="CP106793">
    <property type="protein sequence ID" value="UXY22587.1"/>
    <property type="molecule type" value="Genomic_DNA"/>
</dbReference>
<dbReference type="RefSeq" id="WP_263232656.1">
    <property type="nucleotide sequence ID" value="NZ_CP106793.1"/>
</dbReference>
<dbReference type="PANTHER" id="PTHR18964:SF149">
    <property type="entry name" value="BIFUNCTIONAL UDP-N-ACETYLGLUCOSAMINE 2-EPIMERASE_N-ACETYLMANNOSAMINE KINASE"/>
    <property type="match status" value="1"/>
</dbReference>
<evidence type="ECO:0000256" key="1">
    <source>
        <dbReference type="ARBA" id="ARBA00006479"/>
    </source>
</evidence>
<evidence type="ECO:0000313" key="3">
    <source>
        <dbReference type="Proteomes" id="UP001061298"/>
    </source>
</evidence>
<dbReference type="InterPro" id="IPR036390">
    <property type="entry name" value="WH_DNA-bd_sf"/>
</dbReference>
<dbReference type="Pfam" id="PF00480">
    <property type="entry name" value="ROK"/>
    <property type="match status" value="1"/>
</dbReference>
<organism evidence="2 3">
    <name type="scientific">Streptomyces cynarae</name>
    <dbReference type="NCBI Taxonomy" id="2981134"/>
    <lineage>
        <taxon>Bacteria</taxon>
        <taxon>Bacillati</taxon>
        <taxon>Actinomycetota</taxon>
        <taxon>Actinomycetes</taxon>
        <taxon>Kitasatosporales</taxon>
        <taxon>Streptomycetaceae</taxon>
        <taxon>Streptomyces</taxon>
    </lineage>
</organism>
<dbReference type="SUPFAM" id="SSF53067">
    <property type="entry name" value="Actin-like ATPase domain"/>
    <property type="match status" value="1"/>
</dbReference>
<dbReference type="InterPro" id="IPR036388">
    <property type="entry name" value="WH-like_DNA-bd_sf"/>
</dbReference>
<keyword evidence="3" id="KW-1185">Reference proteome</keyword>
<comment type="similarity">
    <text evidence="1">Belongs to the ROK (NagC/XylR) family.</text>
</comment>
<gene>
    <name evidence="2" type="ORF">N8I84_30700</name>
</gene>
<dbReference type="InterPro" id="IPR043129">
    <property type="entry name" value="ATPase_NBD"/>
</dbReference>